<keyword evidence="3" id="KW-1185">Reference proteome</keyword>
<comment type="caution">
    <text evidence="2">The sequence shown here is derived from an EMBL/GenBank/DDBJ whole genome shotgun (WGS) entry which is preliminary data.</text>
</comment>
<gene>
    <name evidence="2" type="ORF">RUM44_006088</name>
</gene>
<dbReference type="Proteomes" id="UP001359485">
    <property type="component" value="Unassembled WGS sequence"/>
</dbReference>
<sequence length="157" mass="18328">MPLLRKDFRDQEKVDKPSRVAVQRNKWNIRATAKKTMRSRNILHRTFGEAAGADDGAAEQERRKNALLKCKWFERRKRIVYEMHSFKITMENSTDQQETLRYTAIKGLDSMTWTIEKGSSVSLAKFRLDERTDGRKEGSRDDDDGSATGWLNDWVEN</sequence>
<evidence type="ECO:0000313" key="3">
    <source>
        <dbReference type="Proteomes" id="UP001359485"/>
    </source>
</evidence>
<proteinExistence type="predicted"/>
<accession>A0ABR1AZL9</accession>
<protein>
    <submittedName>
        <fullName evidence="2">Uncharacterized protein</fullName>
    </submittedName>
</protein>
<dbReference type="EMBL" id="JAWJWF010000006">
    <property type="protein sequence ID" value="KAK6631560.1"/>
    <property type="molecule type" value="Genomic_DNA"/>
</dbReference>
<evidence type="ECO:0000256" key="1">
    <source>
        <dbReference type="SAM" id="MobiDB-lite"/>
    </source>
</evidence>
<organism evidence="2 3">
    <name type="scientific">Polyplax serrata</name>
    <name type="common">Common mouse louse</name>
    <dbReference type="NCBI Taxonomy" id="468196"/>
    <lineage>
        <taxon>Eukaryota</taxon>
        <taxon>Metazoa</taxon>
        <taxon>Ecdysozoa</taxon>
        <taxon>Arthropoda</taxon>
        <taxon>Hexapoda</taxon>
        <taxon>Insecta</taxon>
        <taxon>Pterygota</taxon>
        <taxon>Neoptera</taxon>
        <taxon>Paraneoptera</taxon>
        <taxon>Psocodea</taxon>
        <taxon>Troctomorpha</taxon>
        <taxon>Phthiraptera</taxon>
        <taxon>Anoplura</taxon>
        <taxon>Polyplacidae</taxon>
        <taxon>Polyplax</taxon>
    </lineage>
</organism>
<evidence type="ECO:0000313" key="2">
    <source>
        <dbReference type="EMBL" id="KAK6631560.1"/>
    </source>
</evidence>
<feature type="region of interest" description="Disordered" evidence="1">
    <location>
        <begin position="131"/>
        <end position="157"/>
    </location>
</feature>
<reference evidence="2 3" key="1">
    <citation type="submission" date="2023-09" db="EMBL/GenBank/DDBJ databases">
        <title>Genomes of two closely related lineages of the louse Polyplax serrata with different host specificities.</title>
        <authorList>
            <person name="Martinu J."/>
            <person name="Tarabai H."/>
            <person name="Stefka J."/>
            <person name="Hypsa V."/>
        </authorList>
    </citation>
    <scope>NUCLEOTIDE SEQUENCE [LARGE SCALE GENOMIC DNA]</scope>
    <source>
        <strain evidence="2">98ZLc_SE</strain>
    </source>
</reference>
<name>A0ABR1AZL9_POLSC</name>